<comment type="caution">
    <text evidence="1">The sequence shown here is derived from an EMBL/GenBank/DDBJ whole genome shotgun (WGS) entry which is preliminary data.</text>
</comment>
<evidence type="ECO:0008006" key="3">
    <source>
        <dbReference type="Google" id="ProtNLM"/>
    </source>
</evidence>
<name>A0AB36ERI5_AGRTU</name>
<dbReference type="Pfam" id="PF09563">
    <property type="entry name" value="RE_LlaJI"/>
    <property type="match status" value="1"/>
</dbReference>
<dbReference type="EMBL" id="LXKT01000012">
    <property type="protein sequence ID" value="OCJ38318.1"/>
    <property type="molecule type" value="Genomic_DNA"/>
</dbReference>
<dbReference type="AlphaFoldDB" id="A0AB36ERI5"/>
<gene>
    <name evidence="1" type="ORF">A6U91_27140</name>
</gene>
<dbReference type="Proteomes" id="UP000093451">
    <property type="component" value="Unassembled WGS sequence"/>
</dbReference>
<reference evidence="1 2" key="1">
    <citation type="journal article" date="2016" name="PeerJ">
        <title>Gall-ID: tools for genotyping gall-causing phytopathogenic bacteria.</title>
        <authorList>
            <person name="Davis E.W.II."/>
            <person name="Weisberg A.J."/>
            <person name="Tabima J.F."/>
            <person name="Grunwald N.J."/>
            <person name="Chang J.H."/>
        </authorList>
    </citation>
    <scope>NUCLEOTIDE SEQUENCE [LARGE SCALE GENOMIC DNA]</scope>
    <source>
        <strain evidence="1 2">N2/73</strain>
    </source>
</reference>
<accession>A0AB36ERI5</accession>
<dbReference type="InterPro" id="IPR018579">
    <property type="entry name" value="Restrct_endonuc_II_LlaJI"/>
</dbReference>
<protein>
    <recommendedName>
        <fullName evidence="3">LlaJI family restriction endonuclease</fullName>
    </recommendedName>
</protein>
<proteinExistence type="predicted"/>
<sequence length="454" mass="51446">MGQYPHRRRELRMVTPFALMLEGDVHTSEQWRGIFRKADGTDFFAVLVEKAALKKIGQKTNLFRLDFVGIIAFDQTSVVCMPKIYDSSTSASDADNLSKIVRCIQRYQQRVRSGVRSSDTLDGESLFDDAGPMLNVFIALMAWTRDHGIHRTEETTISDAHSSINWPYTFDNATAIHLRTGPVYTDLYGFADTEFESRLGLIQSIVLLELHATFGLVAELWASKFDPVLQQCAQVRRDSQFLPFHQEDMREAILDAELHTTRDHDRELVNLLRQWFDTKGDFNKGIRLFGVNAFHTIWEDMCSVALGAEDSAEQHSRVASQAQHLIRARTIELSGQRPDQLLLEGDRVWIVDAKWYRASHDEFPSLPDVVKQIMYGLTVTSDYTVAANCFLLPILGETGGLTRLGNTKMFFNGLADPRFPPVDIIGADWNAILERYLSNSKSSSISIQLKAMFP</sequence>
<evidence type="ECO:0000313" key="2">
    <source>
        <dbReference type="Proteomes" id="UP000093451"/>
    </source>
</evidence>
<evidence type="ECO:0000313" key="1">
    <source>
        <dbReference type="EMBL" id="OCJ38318.1"/>
    </source>
</evidence>
<organism evidence="1 2">
    <name type="scientific">Agrobacterium tumefaciens</name>
    <dbReference type="NCBI Taxonomy" id="358"/>
    <lineage>
        <taxon>Bacteria</taxon>
        <taxon>Pseudomonadati</taxon>
        <taxon>Pseudomonadota</taxon>
        <taxon>Alphaproteobacteria</taxon>
        <taxon>Hyphomicrobiales</taxon>
        <taxon>Rhizobiaceae</taxon>
        <taxon>Rhizobium/Agrobacterium group</taxon>
        <taxon>Agrobacterium</taxon>
        <taxon>Agrobacterium tumefaciens complex</taxon>
    </lineage>
</organism>